<feature type="transmembrane region" description="Helical" evidence="1">
    <location>
        <begin position="44"/>
        <end position="63"/>
    </location>
</feature>
<evidence type="ECO:0008006" key="4">
    <source>
        <dbReference type="Google" id="ProtNLM"/>
    </source>
</evidence>
<proteinExistence type="predicted"/>
<dbReference type="Proteomes" id="UP001497482">
    <property type="component" value="Chromosome 4"/>
</dbReference>
<dbReference type="EMBL" id="OZ035826">
    <property type="protein sequence ID" value="CAL1603486.1"/>
    <property type="molecule type" value="Genomic_DNA"/>
</dbReference>
<keyword evidence="1" id="KW-0472">Membrane</keyword>
<evidence type="ECO:0000313" key="2">
    <source>
        <dbReference type="EMBL" id="CAL1603486.1"/>
    </source>
</evidence>
<protein>
    <recommendedName>
        <fullName evidence="4">Phosphatidylethanolamine N-methyltransferase</fullName>
    </recommendedName>
</protein>
<dbReference type="AlphaFoldDB" id="A0AAV2LPH6"/>
<name>A0AAV2LPH6_KNICA</name>
<evidence type="ECO:0000313" key="3">
    <source>
        <dbReference type="Proteomes" id="UP001497482"/>
    </source>
</evidence>
<keyword evidence="1" id="KW-0812">Transmembrane</keyword>
<sequence>MNHACGDRVNPNPRLPECCGGLENVDMSQMDLAPVQTLFRLMDFTEPTFCVAVAAIVFNPLFWNMSSKRKGSGLKIAV</sequence>
<keyword evidence="1" id="KW-1133">Transmembrane helix</keyword>
<accession>A0AAV2LPH6</accession>
<evidence type="ECO:0000256" key="1">
    <source>
        <dbReference type="SAM" id="Phobius"/>
    </source>
</evidence>
<gene>
    <name evidence="2" type="ORF">KC01_LOCUS31165</name>
</gene>
<keyword evidence="3" id="KW-1185">Reference proteome</keyword>
<reference evidence="2 3" key="1">
    <citation type="submission" date="2024-04" db="EMBL/GenBank/DDBJ databases">
        <authorList>
            <person name="Waldvogel A.-M."/>
            <person name="Schoenle A."/>
        </authorList>
    </citation>
    <scope>NUCLEOTIDE SEQUENCE [LARGE SCALE GENOMIC DNA]</scope>
</reference>
<organism evidence="2 3">
    <name type="scientific">Knipowitschia caucasica</name>
    <name type="common">Caucasian dwarf goby</name>
    <name type="synonym">Pomatoschistus caucasicus</name>
    <dbReference type="NCBI Taxonomy" id="637954"/>
    <lineage>
        <taxon>Eukaryota</taxon>
        <taxon>Metazoa</taxon>
        <taxon>Chordata</taxon>
        <taxon>Craniata</taxon>
        <taxon>Vertebrata</taxon>
        <taxon>Euteleostomi</taxon>
        <taxon>Actinopterygii</taxon>
        <taxon>Neopterygii</taxon>
        <taxon>Teleostei</taxon>
        <taxon>Neoteleostei</taxon>
        <taxon>Acanthomorphata</taxon>
        <taxon>Gobiaria</taxon>
        <taxon>Gobiiformes</taxon>
        <taxon>Gobioidei</taxon>
        <taxon>Gobiidae</taxon>
        <taxon>Gobiinae</taxon>
        <taxon>Knipowitschia</taxon>
    </lineage>
</organism>